<dbReference type="InterPro" id="IPR010768">
    <property type="entry name" value="GATase1-like"/>
</dbReference>
<dbReference type="InterPro" id="IPR002035">
    <property type="entry name" value="VWF_A"/>
</dbReference>
<keyword evidence="2" id="KW-0472">Membrane</keyword>
<dbReference type="CDD" id="cd00198">
    <property type="entry name" value="vWFA"/>
    <property type="match status" value="2"/>
</dbReference>
<dbReference type="EMBL" id="SMGQ01000011">
    <property type="protein sequence ID" value="TCK98694.1"/>
    <property type="molecule type" value="Genomic_DNA"/>
</dbReference>
<dbReference type="SMART" id="SM00327">
    <property type="entry name" value="VWA"/>
    <property type="match status" value="2"/>
</dbReference>
<protein>
    <submittedName>
        <fullName evidence="4">von Willebrand factor type A domain-containing protein</fullName>
    </submittedName>
</protein>
<dbReference type="SUPFAM" id="SSF52317">
    <property type="entry name" value="Class I glutamine amidotransferase-like"/>
    <property type="match status" value="1"/>
</dbReference>
<feature type="compositionally biased region" description="Basic and acidic residues" evidence="1">
    <location>
        <begin position="897"/>
        <end position="909"/>
    </location>
</feature>
<feature type="domain" description="VWFA" evidence="3">
    <location>
        <begin position="66"/>
        <end position="201"/>
    </location>
</feature>
<evidence type="ECO:0000256" key="2">
    <source>
        <dbReference type="SAM" id="Phobius"/>
    </source>
</evidence>
<feature type="compositionally biased region" description="Basic residues" evidence="1">
    <location>
        <begin position="882"/>
        <end position="896"/>
    </location>
</feature>
<feature type="region of interest" description="Disordered" evidence="1">
    <location>
        <begin position="873"/>
        <end position="924"/>
    </location>
</feature>
<name>A0A4R1N3Q4_9FIRM</name>
<feature type="transmembrane region" description="Helical" evidence="2">
    <location>
        <begin position="40"/>
        <end position="60"/>
    </location>
</feature>
<gene>
    <name evidence="4" type="ORF">EDC19_1127</name>
</gene>
<reference evidence="4 5" key="1">
    <citation type="submission" date="2019-03" db="EMBL/GenBank/DDBJ databases">
        <title>Genomic Encyclopedia of Type Strains, Phase IV (KMG-IV): sequencing the most valuable type-strain genomes for metagenomic binning, comparative biology and taxonomic classification.</title>
        <authorList>
            <person name="Goeker M."/>
        </authorList>
    </citation>
    <scope>NUCLEOTIDE SEQUENCE [LARGE SCALE GENOMIC DNA]</scope>
    <source>
        <strain evidence="4 5">DSM 24176</strain>
    </source>
</reference>
<evidence type="ECO:0000259" key="3">
    <source>
        <dbReference type="PROSITE" id="PS50234"/>
    </source>
</evidence>
<keyword evidence="2" id="KW-0812">Transmembrane</keyword>
<dbReference type="AlphaFoldDB" id="A0A4R1N3Q4"/>
<dbReference type="InterPro" id="IPR036465">
    <property type="entry name" value="vWFA_dom_sf"/>
</dbReference>
<dbReference type="Gene3D" id="3.40.50.410">
    <property type="entry name" value="von Willebrand factor, type A domain"/>
    <property type="match status" value="1"/>
</dbReference>
<dbReference type="PROSITE" id="PS50234">
    <property type="entry name" value="VWFA"/>
    <property type="match status" value="2"/>
</dbReference>
<evidence type="ECO:0000313" key="5">
    <source>
        <dbReference type="Proteomes" id="UP000294545"/>
    </source>
</evidence>
<dbReference type="OrthoDB" id="9781333at2"/>
<sequence length="924" mass="104765">MNINIIRPVFLILIPIIIVLLILSARYLNHRKAKKRNIIIFRSIIVTLIVLALSGIHLRFSMDNVTNLFLVDLSSSAMDYRDNAEDFIKSYVDIMPDNEDFGVLVFGENVLVDRFVNEHRTYGQIASTPIQSSTNIQNALTSAIGLFPEDTGKRIILISDGQENAGDTRRAISTLRQQNVKMNVLKIDESDQNEVYIDRLRVPDRINHGETFNITVEVKSNVDTSAVITLYSGRNKKGETTVDIQKGDNRFVFQDTQEEGGIQTYRAIIEPVLDTEIRNNEYTTYTRVEATPNILLVEGAPQEGDVLENILMASNLEYTKTNVTGVPRTIGQLTEYKSIILANVHYNDLDESFVNNLPTYVGDYAGGLIVTGGENAFALGNYQDTPLEEVLPVEMELKGEREIPEMAVVFVIDQSGSMSESNGIINNLDLAKEATLEALNTMRDEDYIGVLAFDDAYNWIAPIQHASDKETLSQKINGIQIRGGTSIYPALREAYEKVNETTAQIKHIILLTDGQDGYRAYDGLIEEMNEDNVTLSTVSIGAGADVALLERLAEEGLGRYYHTDLRTDMPRIFAQEIYMSSKEYIVNREFYPRLLYDHLILNQINISEGLPSLYGYIASTLKNNATLLLESDEGDPILSMWQYGLGRSVAWNSDMAGRWSSNYVNWQSNLTLWQNMINWTIENYESETSQANVTIEGNKAIVSYTTQNIDPNIEVEGIVTSEDNEQETITLSRVRPGEYQKEINLEETGFYSFSIREVLEEEIIGYANTAAVMQYPIEYKIFETNQVLDVLVDETNGEFIHTPEDILESEMDSVRSFYDLTNILLMLALLLFVGDIANRRLSLNLRKYFDKIIHSFNTVQKEGIEEKTVQKEQPLEVESAAHKKKKETQKIKTKIKKEKDKKEQKKEEVISTTSMLLNKKNERK</sequence>
<keyword evidence="2" id="KW-1133">Transmembrane helix</keyword>
<dbReference type="Gene3D" id="3.40.50.880">
    <property type="match status" value="2"/>
</dbReference>
<dbReference type="InterPro" id="IPR029062">
    <property type="entry name" value="Class_I_gatase-like"/>
</dbReference>
<proteinExistence type="predicted"/>
<comment type="caution">
    <text evidence="4">The sequence shown here is derived from an EMBL/GenBank/DDBJ whole genome shotgun (WGS) entry which is preliminary data.</text>
</comment>
<dbReference type="PANTHER" id="PTHR37947:SF2">
    <property type="entry name" value="VON WILLEBRAND FACTOR TYPE A"/>
    <property type="match status" value="1"/>
</dbReference>
<organism evidence="4 5">
    <name type="scientific">Natranaerovirga hydrolytica</name>
    <dbReference type="NCBI Taxonomy" id="680378"/>
    <lineage>
        <taxon>Bacteria</taxon>
        <taxon>Bacillati</taxon>
        <taxon>Bacillota</taxon>
        <taxon>Clostridia</taxon>
        <taxon>Lachnospirales</taxon>
        <taxon>Natranaerovirgaceae</taxon>
        <taxon>Natranaerovirga</taxon>
    </lineage>
</organism>
<dbReference type="Pfam" id="PF07090">
    <property type="entry name" value="GATase1_like"/>
    <property type="match status" value="1"/>
</dbReference>
<dbReference type="Pfam" id="PF00092">
    <property type="entry name" value="VWA"/>
    <property type="match status" value="2"/>
</dbReference>
<evidence type="ECO:0000313" key="4">
    <source>
        <dbReference type="EMBL" id="TCK98694.1"/>
    </source>
</evidence>
<dbReference type="PANTHER" id="PTHR37947">
    <property type="entry name" value="BLL2462 PROTEIN"/>
    <property type="match status" value="1"/>
</dbReference>
<dbReference type="SUPFAM" id="SSF53300">
    <property type="entry name" value="vWA-like"/>
    <property type="match status" value="2"/>
</dbReference>
<keyword evidence="5" id="KW-1185">Reference proteome</keyword>
<accession>A0A4R1N3Q4</accession>
<feature type="transmembrane region" description="Helical" evidence="2">
    <location>
        <begin position="6"/>
        <end position="28"/>
    </location>
</feature>
<feature type="domain" description="VWFA" evidence="3">
    <location>
        <begin position="407"/>
        <end position="577"/>
    </location>
</feature>
<dbReference type="RefSeq" id="WP_132281750.1">
    <property type="nucleotide sequence ID" value="NZ_SMGQ01000011.1"/>
</dbReference>
<dbReference type="Proteomes" id="UP000294545">
    <property type="component" value="Unassembled WGS sequence"/>
</dbReference>
<evidence type="ECO:0000256" key="1">
    <source>
        <dbReference type="SAM" id="MobiDB-lite"/>
    </source>
</evidence>